<feature type="region of interest" description="Disordered" evidence="1">
    <location>
        <begin position="473"/>
        <end position="565"/>
    </location>
</feature>
<feature type="compositionally biased region" description="Polar residues" evidence="1">
    <location>
        <begin position="9"/>
        <end position="23"/>
    </location>
</feature>
<comment type="caution">
    <text evidence="2">The sequence shown here is derived from an EMBL/GenBank/DDBJ whole genome shotgun (WGS) entry which is preliminary data.</text>
</comment>
<name>A0A9P8A3U3_MORAP</name>
<sequence length="565" mass="60015">MTDSHIQEADAQSQPQQPATITPNPEPALEPDHDDEPVLETEEEVFIVTSTSGSDPTLASTAVAPEAADTSAEPKQSRLSLAFKRISCGLCFHPLKNNGATDYHALVVTPTEEEAPILGQEYDYHHHSDIGGGPGPVMITEDSKGEHYYTTEGASSSINHHHKGSALHKESKAIEYRQQVTSAVFEETIIVDGPTAEESSQQKDSAMTVQEEVLERSIPEVATTAASQVIEKQATPAVAIPTVSPKVVLDTPVPSPSGTPSTTRSKSFAKLKRRSTTSSPAASSVPSSPTASSNNSPLLERLGRFAKLMRSNESSSSTTTTTTNTSSSSNLTKVVESLQVSHAPEKQVTVTSVTPSPVVASATGDKVTAADTQVNQQETMTNKVADTTTEQQLSSSVPPLPRHARRGSLALDTQVLKSQPVAIPGQSQEVSTPVSAALSATLVQSHIWTHSESPTLHQNDASASSGRSLTLLTRTGRASTMDSVKTIEGNSSEAGSLGSSGKDGSFLKDGKDSKDDKKQRRKSVLKKLGKMIGGDRKKEKAEKRLSQQGSMTMQSPIEVEENFGF</sequence>
<dbReference type="EMBL" id="JAIFTL010000101">
    <property type="protein sequence ID" value="KAG9323434.1"/>
    <property type="molecule type" value="Genomic_DNA"/>
</dbReference>
<evidence type="ECO:0000256" key="1">
    <source>
        <dbReference type="SAM" id="MobiDB-lite"/>
    </source>
</evidence>
<feature type="compositionally biased region" description="Basic and acidic residues" evidence="1">
    <location>
        <begin position="505"/>
        <end position="518"/>
    </location>
</feature>
<feature type="compositionally biased region" description="Low complexity" evidence="1">
    <location>
        <begin position="495"/>
        <end position="504"/>
    </location>
</feature>
<evidence type="ECO:0000313" key="2">
    <source>
        <dbReference type="EMBL" id="KAG9323434.1"/>
    </source>
</evidence>
<feature type="compositionally biased region" description="Basic and acidic residues" evidence="1">
    <location>
        <begin position="533"/>
        <end position="545"/>
    </location>
</feature>
<evidence type="ECO:0000313" key="3">
    <source>
        <dbReference type="Proteomes" id="UP000717515"/>
    </source>
</evidence>
<proteinExistence type="predicted"/>
<feature type="compositionally biased region" description="Polar residues" evidence="1">
    <location>
        <begin position="48"/>
        <end position="60"/>
    </location>
</feature>
<feature type="region of interest" description="Disordered" evidence="1">
    <location>
        <begin position="1"/>
        <end position="74"/>
    </location>
</feature>
<reference evidence="2" key="1">
    <citation type="submission" date="2021-07" db="EMBL/GenBank/DDBJ databases">
        <title>Draft genome of Mortierella alpina, strain LL118, isolated from an aspen leaf litter sample.</title>
        <authorList>
            <person name="Yang S."/>
            <person name="Vinatzer B.A."/>
        </authorList>
    </citation>
    <scope>NUCLEOTIDE SEQUENCE</scope>
    <source>
        <strain evidence="2">LL118</strain>
    </source>
</reference>
<feature type="compositionally biased region" description="Polar residues" evidence="1">
    <location>
        <begin position="473"/>
        <end position="494"/>
    </location>
</feature>
<gene>
    <name evidence="2" type="ORF">KVV02_008834</name>
</gene>
<feature type="compositionally biased region" description="Basic residues" evidence="1">
    <location>
        <begin position="519"/>
        <end position="529"/>
    </location>
</feature>
<feature type="region of interest" description="Disordered" evidence="1">
    <location>
        <begin position="247"/>
        <end position="354"/>
    </location>
</feature>
<dbReference type="Proteomes" id="UP000717515">
    <property type="component" value="Unassembled WGS sequence"/>
</dbReference>
<feature type="compositionally biased region" description="Polar residues" evidence="1">
    <location>
        <begin position="546"/>
        <end position="555"/>
    </location>
</feature>
<feature type="compositionally biased region" description="Low complexity" evidence="1">
    <location>
        <begin position="276"/>
        <end position="297"/>
    </location>
</feature>
<organism evidence="2 3">
    <name type="scientific">Mortierella alpina</name>
    <name type="common">Oleaginous fungus</name>
    <name type="synonym">Mortierella renispora</name>
    <dbReference type="NCBI Taxonomy" id="64518"/>
    <lineage>
        <taxon>Eukaryota</taxon>
        <taxon>Fungi</taxon>
        <taxon>Fungi incertae sedis</taxon>
        <taxon>Mucoromycota</taxon>
        <taxon>Mortierellomycotina</taxon>
        <taxon>Mortierellomycetes</taxon>
        <taxon>Mortierellales</taxon>
        <taxon>Mortierellaceae</taxon>
        <taxon>Mortierella</taxon>
    </lineage>
</organism>
<dbReference type="AlphaFoldDB" id="A0A9P8A3U3"/>
<feature type="compositionally biased region" description="Acidic residues" evidence="1">
    <location>
        <begin position="32"/>
        <end position="45"/>
    </location>
</feature>
<feature type="compositionally biased region" description="Low complexity" evidence="1">
    <location>
        <begin position="311"/>
        <end position="330"/>
    </location>
</feature>
<accession>A0A9P8A3U3</accession>
<protein>
    <submittedName>
        <fullName evidence="2">Uncharacterized protein</fullName>
    </submittedName>
</protein>
<feature type="compositionally biased region" description="Low complexity" evidence="1">
    <location>
        <begin position="256"/>
        <end position="265"/>
    </location>
</feature>